<keyword evidence="2" id="KW-1185">Reference proteome</keyword>
<name>A0A822Z1Z2_NELNU</name>
<comment type="caution">
    <text evidence="1">The sequence shown here is derived from an EMBL/GenBank/DDBJ whole genome shotgun (WGS) entry which is preliminary data.</text>
</comment>
<dbReference type="EMBL" id="DUZY01000004">
    <property type="protein sequence ID" value="DAD37016.1"/>
    <property type="molecule type" value="Genomic_DNA"/>
</dbReference>
<organism evidence="1 2">
    <name type="scientific">Nelumbo nucifera</name>
    <name type="common">Sacred lotus</name>
    <dbReference type="NCBI Taxonomy" id="4432"/>
    <lineage>
        <taxon>Eukaryota</taxon>
        <taxon>Viridiplantae</taxon>
        <taxon>Streptophyta</taxon>
        <taxon>Embryophyta</taxon>
        <taxon>Tracheophyta</taxon>
        <taxon>Spermatophyta</taxon>
        <taxon>Magnoliopsida</taxon>
        <taxon>Proteales</taxon>
        <taxon>Nelumbonaceae</taxon>
        <taxon>Nelumbo</taxon>
    </lineage>
</organism>
<sequence>MFCLSDLMGATMLYGSFCGLSLSVVVSEIRSVLIGQKLSSFHFYIEATLHSRLLLGVILLQCH</sequence>
<gene>
    <name evidence="1" type="ORF">HUJ06_007657</name>
</gene>
<accession>A0A822Z1Z2</accession>
<proteinExistence type="predicted"/>
<evidence type="ECO:0000313" key="2">
    <source>
        <dbReference type="Proteomes" id="UP000607653"/>
    </source>
</evidence>
<reference evidence="1 2" key="1">
    <citation type="journal article" date="2020" name="Mol. Biol. Evol.">
        <title>Distinct Expression and Methylation Patterns for Genes with Different Fates following a Single Whole-Genome Duplication in Flowering Plants.</title>
        <authorList>
            <person name="Shi T."/>
            <person name="Rahmani R.S."/>
            <person name="Gugger P.F."/>
            <person name="Wang M."/>
            <person name="Li H."/>
            <person name="Zhang Y."/>
            <person name="Li Z."/>
            <person name="Wang Q."/>
            <person name="Van de Peer Y."/>
            <person name="Marchal K."/>
            <person name="Chen J."/>
        </authorList>
    </citation>
    <scope>NUCLEOTIDE SEQUENCE [LARGE SCALE GENOMIC DNA]</scope>
    <source>
        <tissue evidence="1">Leaf</tissue>
    </source>
</reference>
<dbReference type="AlphaFoldDB" id="A0A822Z1Z2"/>
<dbReference type="Proteomes" id="UP000607653">
    <property type="component" value="Unassembled WGS sequence"/>
</dbReference>
<evidence type="ECO:0000313" key="1">
    <source>
        <dbReference type="EMBL" id="DAD37016.1"/>
    </source>
</evidence>
<protein>
    <submittedName>
        <fullName evidence="1">Uncharacterized protein</fullName>
    </submittedName>
</protein>